<dbReference type="Pfam" id="PF05011">
    <property type="entry name" value="DBR1"/>
    <property type="match status" value="1"/>
</dbReference>
<evidence type="ECO:0000256" key="14">
    <source>
        <dbReference type="SAM" id="MobiDB-lite"/>
    </source>
</evidence>
<dbReference type="GO" id="GO:0046872">
    <property type="term" value="F:metal ion binding"/>
    <property type="evidence" value="ECO:0007669"/>
    <property type="project" value="UniProtKB-KW"/>
</dbReference>
<dbReference type="KEGG" id="ccin:107267774"/>
<comment type="function">
    <text evidence="13">Cleaves the 2'-5' phosphodiester linkage at the branch point of lariat intron pre-mRNAs after splicing and converts them into linear molecules that are subsequently degraded. It thereby facilitates ribonucleotide turnover.</text>
</comment>
<evidence type="ECO:0000256" key="9">
    <source>
        <dbReference type="ARBA" id="ARBA00022833"/>
    </source>
</evidence>
<keyword evidence="11" id="KW-0464">Manganese</keyword>
<sequence length="508" mass="57388">MRIAVEGCAHGELEIIYDSLLEVQKADGKKIDLLICCGDFQSTRNLTDLKCMAVPDKYKDMCTFYKYYSGEKVAPILTIFVGGNHEASNYLQELPYGGWVAPNIYYLGYASVITIGGIRIAGVSGIFKSQHWMQGRYEKPPYNNDTIRSVYHVRNLDVFRLKQLTGSIDIFLSHDWPRGITKYGDEKALLRKKPFFRSDIESKCLGSQPNMELLEQHYPAYWFAAHLHCKFAALIPEDGGSRVTKFLALDKCLPKRKFLQVLEIQHDENIPLKISYDLEWLTILFLSNHLLSIKSGTHYMPGEYGSGRWIYTPTEEEKQKVLKKFNGDLEVPLNFTQTVEPYNPEAPKGFVEPATLQINEQTTEFCNKLGIDDPFVLLQVISGPTEKKYDMTESMAVASCDNVIESSEIFSESEDEGLCNSTFDGDNSSYTVHSLSGATLPSPKRNVDNCYINEEISSKEISEPSLEESVSTTNIESPCDSTTQGTHIEPNYDPCPPLVYDTLDDKFT</sequence>
<feature type="region of interest" description="Disordered" evidence="14">
    <location>
        <begin position="461"/>
        <end position="493"/>
    </location>
</feature>
<feature type="domain" description="Lariat debranching enzyme C-terminal" evidence="15">
    <location>
        <begin position="235"/>
        <end position="375"/>
    </location>
</feature>
<keyword evidence="6" id="KW-0507">mRNA processing</keyword>
<dbReference type="PANTHER" id="PTHR12849">
    <property type="entry name" value="RNA LARIAT DEBRANCHING ENZYME"/>
    <property type="match status" value="1"/>
</dbReference>
<comment type="similarity">
    <text evidence="5">Belongs to the lariat debranching enzyme family.</text>
</comment>
<keyword evidence="16" id="KW-1185">Reference proteome</keyword>
<dbReference type="GO" id="GO:0008419">
    <property type="term" value="F:RNA lariat debranching enzyme activity"/>
    <property type="evidence" value="ECO:0007669"/>
    <property type="project" value="UniProtKB-ARBA"/>
</dbReference>
<keyword evidence="12" id="KW-0539">Nucleus</keyword>
<evidence type="ECO:0000256" key="1">
    <source>
        <dbReference type="ARBA" id="ARBA00001936"/>
    </source>
</evidence>
<keyword evidence="10" id="KW-0408">Iron</keyword>
<dbReference type="FunFam" id="3.60.21.10:FF:000035">
    <property type="entry name" value="Lariat debranching enzyme"/>
    <property type="match status" value="1"/>
</dbReference>
<evidence type="ECO:0000256" key="8">
    <source>
        <dbReference type="ARBA" id="ARBA00022801"/>
    </source>
</evidence>
<keyword evidence="9" id="KW-0862">Zinc</keyword>
<proteinExistence type="inferred from homology"/>
<dbReference type="GeneID" id="107267774"/>
<dbReference type="InterPro" id="IPR004843">
    <property type="entry name" value="Calcineurin-like_PHP"/>
</dbReference>
<evidence type="ECO:0000259" key="15">
    <source>
        <dbReference type="SMART" id="SM01124"/>
    </source>
</evidence>
<evidence type="ECO:0000256" key="12">
    <source>
        <dbReference type="ARBA" id="ARBA00023242"/>
    </source>
</evidence>
<protein>
    <submittedName>
        <fullName evidence="17">Lariat debranching enzyme isoform X1</fullName>
    </submittedName>
</protein>
<evidence type="ECO:0000256" key="7">
    <source>
        <dbReference type="ARBA" id="ARBA00022723"/>
    </source>
</evidence>
<keyword evidence="7" id="KW-0479">Metal-binding</keyword>
<evidence type="ECO:0000256" key="5">
    <source>
        <dbReference type="ARBA" id="ARBA00006045"/>
    </source>
</evidence>
<name>A0AAJ7BVA8_CEPCN</name>
<feature type="compositionally biased region" description="Polar residues" evidence="14">
    <location>
        <begin position="470"/>
        <end position="486"/>
    </location>
</feature>
<evidence type="ECO:0000256" key="10">
    <source>
        <dbReference type="ARBA" id="ARBA00023004"/>
    </source>
</evidence>
<dbReference type="RefSeq" id="XP_015595329.1">
    <property type="nucleotide sequence ID" value="XM_015739843.2"/>
</dbReference>
<dbReference type="SMART" id="SM01124">
    <property type="entry name" value="DBR1"/>
    <property type="match status" value="1"/>
</dbReference>
<dbReference type="AlphaFoldDB" id="A0AAJ7BVA8"/>
<evidence type="ECO:0000256" key="4">
    <source>
        <dbReference type="ARBA" id="ARBA00004123"/>
    </source>
</evidence>
<dbReference type="GO" id="GO:0000398">
    <property type="term" value="P:mRNA splicing, via spliceosome"/>
    <property type="evidence" value="ECO:0007669"/>
    <property type="project" value="TreeGrafter"/>
</dbReference>
<keyword evidence="8" id="KW-0378">Hydrolase</keyword>
<comment type="cofactor">
    <cofactor evidence="2">
        <name>Zn(2+)</name>
        <dbReference type="ChEBI" id="CHEBI:29105"/>
    </cofactor>
</comment>
<evidence type="ECO:0000256" key="3">
    <source>
        <dbReference type="ARBA" id="ARBA00001954"/>
    </source>
</evidence>
<reference evidence="17" key="1">
    <citation type="submission" date="2025-08" db="UniProtKB">
        <authorList>
            <consortium name="RefSeq"/>
        </authorList>
    </citation>
    <scope>IDENTIFICATION</scope>
</reference>
<evidence type="ECO:0000313" key="16">
    <source>
        <dbReference type="Proteomes" id="UP000694920"/>
    </source>
</evidence>
<gene>
    <name evidence="17" type="primary">LOC107267774</name>
</gene>
<dbReference type="InterPro" id="IPR041816">
    <property type="entry name" value="Dbr1_N"/>
</dbReference>
<dbReference type="InterPro" id="IPR007708">
    <property type="entry name" value="DBR1_C"/>
</dbReference>
<comment type="cofactor">
    <cofactor evidence="3">
        <name>Fe(2+)</name>
        <dbReference type="ChEBI" id="CHEBI:29033"/>
    </cofactor>
</comment>
<evidence type="ECO:0000313" key="17">
    <source>
        <dbReference type="RefSeq" id="XP_015595329.1"/>
    </source>
</evidence>
<evidence type="ECO:0000256" key="13">
    <source>
        <dbReference type="ARBA" id="ARBA00058627"/>
    </source>
</evidence>
<dbReference type="CTD" id="38900"/>
<accession>A0AAJ7BVA8</accession>
<dbReference type="CDD" id="cd00844">
    <property type="entry name" value="MPP_Dbr1_N"/>
    <property type="match status" value="1"/>
</dbReference>
<dbReference type="PANTHER" id="PTHR12849:SF0">
    <property type="entry name" value="LARIAT DEBRANCHING ENZYME"/>
    <property type="match status" value="1"/>
</dbReference>
<organism evidence="16 17">
    <name type="scientific">Cephus cinctus</name>
    <name type="common">Wheat stem sawfly</name>
    <dbReference type="NCBI Taxonomy" id="211228"/>
    <lineage>
        <taxon>Eukaryota</taxon>
        <taxon>Metazoa</taxon>
        <taxon>Ecdysozoa</taxon>
        <taxon>Arthropoda</taxon>
        <taxon>Hexapoda</taxon>
        <taxon>Insecta</taxon>
        <taxon>Pterygota</taxon>
        <taxon>Neoptera</taxon>
        <taxon>Endopterygota</taxon>
        <taxon>Hymenoptera</taxon>
        <taxon>Cephoidea</taxon>
        <taxon>Cephidae</taxon>
        <taxon>Cephus</taxon>
    </lineage>
</organism>
<evidence type="ECO:0000256" key="6">
    <source>
        <dbReference type="ARBA" id="ARBA00022664"/>
    </source>
</evidence>
<dbReference type="Proteomes" id="UP000694920">
    <property type="component" value="Unplaced"/>
</dbReference>
<dbReference type="Gene3D" id="3.60.21.10">
    <property type="match status" value="1"/>
</dbReference>
<dbReference type="InterPro" id="IPR029052">
    <property type="entry name" value="Metallo-depent_PP-like"/>
</dbReference>
<comment type="cofactor">
    <cofactor evidence="1">
        <name>Mn(2+)</name>
        <dbReference type="ChEBI" id="CHEBI:29035"/>
    </cofactor>
</comment>
<dbReference type="Pfam" id="PF00149">
    <property type="entry name" value="Metallophos"/>
    <property type="match status" value="1"/>
</dbReference>
<comment type="subcellular location">
    <subcellularLocation>
        <location evidence="4">Nucleus</location>
    </subcellularLocation>
</comment>
<evidence type="ECO:0000256" key="11">
    <source>
        <dbReference type="ARBA" id="ARBA00023211"/>
    </source>
</evidence>
<dbReference type="SUPFAM" id="SSF56300">
    <property type="entry name" value="Metallo-dependent phosphatases"/>
    <property type="match status" value="1"/>
</dbReference>
<evidence type="ECO:0000256" key="2">
    <source>
        <dbReference type="ARBA" id="ARBA00001947"/>
    </source>
</evidence>
<dbReference type="GO" id="GO:0005634">
    <property type="term" value="C:nucleus"/>
    <property type="evidence" value="ECO:0007669"/>
    <property type="project" value="UniProtKB-SubCell"/>
</dbReference>